<reference evidence="2 3" key="1">
    <citation type="journal article" date="2014" name="Int. J. Syst. Evol. Microbiol.">
        <title>Complete genome sequence of Corynebacterium casei LMG S-19264T (=DSM 44701T), isolated from a smear-ripened cheese.</title>
        <authorList>
            <consortium name="US DOE Joint Genome Institute (JGI-PGF)"/>
            <person name="Walter F."/>
            <person name="Albersmeier A."/>
            <person name="Kalinowski J."/>
            <person name="Ruckert C."/>
        </authorList>
    </citation>
    <scope>NUCLEOTIDE SEQUENCE [LARGE SCALE GENOMIC DNA]</scope>
    <source>
        <strain evidence="2 3">CGMCC 4.7206</strain>
    </source>
</reference>
<gene>
    <name evidence="2" type="ORF">GCM10011581_50200</name>
</gene>
<organism evidence="2 3">
    <name type="scientific">Saccharopolyspora thermophila</name>
    <dbReference type="NCBI Taxonomy" id="89367"/>
    <lineage>
        <taxon>Bacteria</taxon>
        <taxon>Bacillati</taxon>
        <taxon>Actinomycetota</taxon>
        <taxon>Actinomycetes</taxon>
        <taxon>Pseudonocardiales</taxon>
        <taxon>Pseudonocardiaceae</taxon>
        <taxon>Saccharopolyspora</taxon>
    </lineage>
</organism>
<evidence type="ECO:0000256" key="1">
    <source>
        <dbReference type="SAM" id="MobiDB-lite"/>
    </source>
</evidence>
<sequence length="93" mass="9262">MAAEQSPSSRAAAASPRGGGGESQPAARLAQPIPARVQEELSAAEILVPQRFRCATAVNAHLCAGLGQGSGRLVGPGEPDDLVAGGQQFGNDG</sequence>
<comment type="caution">
    <text evidence="2">The sequence shown here is derived from an EMBL/GenBank/DDBJ whole genome shotgun (WGS) entry which is preliminary data.</text>
</comment>
<dbReference type="Proteomes" id="UP000597989">
    <property type="component" value="Unassembled WGS sequence"/>
</dbReference>
<proteinExistence type="predicted"/>
<name>A0A917NKE3_9PSEU</name>
<protein>
    <submittedName>
        <fullName evidence="2">Uncharacterized protein</fullName>
    </submittedName>
</protein>
<dbReference type="AlphaFoldDB" id="A0A917NKE3"/>
<dbReference type="EMBL" id="BMMT01000056">
    <property type="protein sequence ID" value="GGJ07251.1"/>
    <property type="molecule type" value="Genomic_DNA"/>
</dbReference>
<evidence type="ECO:0000313" key="3">
    <source>
        <dbReference type="Proteomes" id="UP000597989"/>
    </source>
</evidence>
<accession>A0A917NKE3</accession>
<feature type="region of interest" description="Disordered" evidence="1">
    <location>
        <begin position="68"/>
        <end position="93"/>
    </location>
</feature>
<feature type="compositionally biased region" description="Low complexity" evidence="1">
    <location>
        <begin position="1"/>
        <end position="16"/>
    </location>
</feature>
<feature type="region of interest" description="Disordered" evidence="1">
    <location>
        <begin position="1"/>
        <end position="33"/>
    </location>
</feature>
<evidence type="ECO:0000313" key="2">
    <source>
        <dbReference type="EMBL" id="GGJ07251.1"/>
    </source>
</evidence>